<sequence>MVYSLKPGHQPRKYRHNSGLQALTNRSHTVVMEAAIPVLKFLHQLLKVLILLPVLLRLSHNKVTHNQRQH</sequence>
<reference evidence="1" key="3">
    <citation type="journal article" date="2023" name="Int. J. Mol. Sci.">
        <title>De Novo Assembly and Annotation of 11 Diverse Shrub Willow (Salix) Genomes Reveals Novel Gene Organization in Sex-Linked Regions.</title>
        <authorList>
            <person name="Hyden B."/>
            <person name="Feng K."/>
            <person name="Yates T.B."/>
            <person name="Jawdy S."/>
            <person name="Cereghino C."/>
            <person name="Smart L.B."/>
            <person name="Muchero W."/>
        </authorList>
    </citation>
    <scope>NUCLEOTIDE SEQUENCE [LARGE SCALE GENOMIC DNA]</scope>
    <source>
        <tissue evidence="1">Shoot tip</tissue>
    </source>
</reference>
<accession>A0A6N2KT87</accession>
<dbReference type="EMBL" id="JAPFFL010000016">
    <property type="protein sequence ID" value="KAJ6674383.1"/>
    <property type="molecule type" value="Genomic_DNA"/>
</dbReference>
<dbReference type="EMBL" id="CAADRP010000291">
    <property type="protein sequence ID" value="VFU26367.1"/>
    <property type="molecule type" value="Genomic_DNA"/>
</dbReference>
<reference evidence="1" key="2">
    <citation type="submission" date="2022-11" db="EMBL/GenBank/DDBJ databases">
        <authorList>
            <person name="Hyden B.L."/>
            <person name="Feng K."/>
            <person name="Yates T."/>
            <person name="Jawdy S."/>
            <person name="Smart L.B."/>
            <person name="Muchero W."/>
        </authorList>
    </citation>
    <scope>NUCLEOTIDE SEQUENCE</scope>
    <source>
        <tissue evidence="1">Shoot tip</tissue>
    </source>
</reference>
<proteinExistence type="predicted"/>
<evidence type="ECO:0000313" key="3">
    <source>
        <dbReference type="Proteomes" id="UP001151529"/>
    </source>
</evidence>
<reference evidence="2" key="1">
    <citation type="submission" date="2019-03" db="EMBL/GenBank/DDBJ databases">
        <authorList>
            <person name="Mank J."/>
            <person name="Almeida P."/>
        </authorList>
    </citation>
    <scope>NUCLEOTIDE SEQUENCE</scope>
    <source>
        <strain evidence="2">78183</strain>
    </source>
</reference>
<evidence type="ECO:0000313" key="2">
    <source>
        <dbReference type="EMBL" id="VFU26367.1"/>
    </source>
</evidence>
<organism evidence="2">
    <name type="scientific">Salix viminalis</name>
    <name type="common">Common osier</name>
    <name type="synonym">Basket willow</name>
    <dbReference type="NCBI Taxonomy" id="40686"/>
    <lineage>
        <taxon>Eukaryota</taxon>
        <taxon>Viridiplantae</taxon>
        <taxon>Streptophyta</taxon>
        <taxon>Embryophyta</taxon>
        <taxon>Tracheophyta</taxon>
        <taxon>Spermatophyta</taxon>
        <taxon>Magnoliopsida</taxon>
        <taxon>eudicotyledons</taxon>
        <taxon>Gunneridae</taxon>
        <taxon>Pentapetalae</taxon>
        <taxon>rosids</taxon>
        <taxon>fabids</taxon>
        <taxon>Malpighiales</taxon>
        <taxon>Salicaceae</taxon>
        <taxon>Saliceae</taxon>
        <taxon>Salix</taxon>
    </lineage>
</organism>
<gene>
    <name evidence="1" type="ORF">OIU85_010648</name>
    <name evidence="2" type="ORF">SVIM_LOCUS68830</name>
</gene>
<evidence type="ECO:0000313" key="1">
    <source>
        <dbReference type="EMBL" id="KAJ6674383.1"/>
    </source>
</evidence>
<dbReference type="Proteomes" id="UP001151529">
    <property type="component" value="Chromosome 14"/>
</dbReference>
<name>A0A6N2KT87_SALVM</name>
<keyword evidence="3" id="KW-1185">Reference proteome</keyword>
<dbReference type="AlphaFoldDB" id="A0A6N2KT87"/>
<protein>
    <submittedName>
        <fullName evidence="2">Uncharacterized protein</fullName>
    </submittedName>
</protein>